<dbReference type="InterPro" id="IPR007214">
    <property type="entry name" value="YbaK/aa-tRNA-synth-assoc-dom"/>
</dbReference>
<organism evidence="3 4">
    <name type="scientific">Paraburkholderia bannensis</name>
    <dbReference type="NCBI Taxonomy" id="765414"/>
    <lineage>
        <taxon>Bacteria</taxon>
        <taxon>Pseudomonadati</taxon>
        <taxon>Pseudomonadota</taxon>
        <taxon>Betaproteobacteria</taxon>
        <taxon>Burkholderiales</taxon>
        <taxon>Burkholderiaceae</taxon>
        <taxon>Paraburkholderia</taxon>
    </lineage>
</organism>
<sequence length="165" mass="18073">MLNTADLLDLLNTCGDPIELRTHRAVLSVDEFHALESGLVGAICKNLLIRDRNGLYLLVVPASKSVDLKALARHLESSRLSFADAVQLEAKLGTWSGALSPLALANDTEEEIALVIDTALQAEERVLFHPLDNAVTVSLTRRTLEAFCQRVGHAIRWVDVPAREP</sequence>
<dbReference type="EC" id="3.1.1.-" evidence="3"/>
<keyword evidence="4" id="KW-1185">Reference proteome</keyword>
<gene>
    <name evidence="3" type="ORF">F4827_004056</name>
</gene>
<feature type="domain" description="YbaK/aminoacyl-tRNA synthetase-associated" evidence="2">
    <location>
        <begin position="24"/>
        <end position="144"/>
    </location>
</feature>
<keyword evidence="3" id="KW-0378">Hydrolase</keyword>
<dbReference type="PANTHER" id="PTHR31423:SF3">
    <property type="entry name" value="PROLYL-TRNA SYNTHETASE ASSOCIATED DOMAIN-CONTAINING PROTEIN 1-RELATED"/>
    <property type="match status" value="1"/>
</dbReference>
<comment type="similarity">
    <text evidence="1">Belongs to the PRORSD1 family.</text>
</comment>
<accession>A0A7W9TZE8</accession>
<dbReference type="RefSeq" id="WP_183726227.1">
    <property type="nucleotide sequence ID" value="NZ_JACHBW010000011.1"/>
</dbReference>
<name>A0A7W9TZE8_9BURK</name>
<dbReference type="PANTHER" id="PTHR31423">
    <property type="entry name" value="YBAK DOMAIN-CONTAINING PROTEIN"/>
    <property type="match status" value="1"/>
</dbReference>
<evidence type="ECO:0000259" key="2">
    <source>
        <dbReference type="Pfam" id="PF04073"/>
    </source>
</evidence>
<evidence type="ECO:0000256" key="1">
    <source>
        <dbReference type="ARBA" id="ARBA00010201"/>
    </source>
</evidence>
<dbReference type="AlphaFoldDB" id="A0A7W9TZE8"/>
<dbReference type="Pfam" id="PF04073">
    <property type="entry name" value="tRNA_edit"/>
    <property type="match status" value="1"/>
</dbReference>
<dbReference type="SUPFAM" id="SSF55826">
    <property type="entry name" value="YbaK/ProRS associated domain"/>
    <property type="match status" value="1"/>
</dbReference>
<reference evidence="3 4" key="1">
    <citation type="submission" date="2020-08" db="EMBL/GenBank/DDBJ databases">
        <title>Above-ground endophytic microbial communities from plants in different locations in the United States.</title>
        <authorList>
            <person name="Frank C."/>
        </authorList>
    </citation>
    <scope>NUCLEOTIDE SEQUENCE [LARGE SCALE GENOMIC DNA]</scope>
    <source>
        <strain evidence="3 4">WP4_2_2</strain>
    </source>
</reference>
<dbReference type="GO" id="GO:0002161">
    <property type="term" value="F:aminoacyl-tRNA deacylase activity"/>
    <property type="evidence" value="ECO:0007669"/>
    <property type="project" value="InterPro"/>
</dbReference>
<proteinExistence type="inferred from homology"/>
<dbReference type="Gene3D" id="3.90.960.10">
    <property type="entry name" value="YbaK/aminoacyl-tRNA synthetase-associated domain"/>
    <property type="match status" value="1"/>
</dbReference>
<protein>
    <submittedName>
        <fullName evidence="3">Ala-tRNA(Pro) deacylase</fullName>
        <ecNumber evidence="3">3.1.1.-</ecNumber>
    </submittedName>
</protein>
<dbReference type="InterPro" id="IPR040285">
    <property type="entry name" value="ProX/PRXD1"/>
</dbReference>
<comment type="caution">
    <text evidence="3">The sequence shown here is derived from an EMBL/GenBank/DDBJ whole genome shotgun (WGS) entry which is preliminary data.</text>
</comment>
<dbReference type="InterPro" id="IPR036754">
    <property type="entry name" value="YbaK/aa-tRNA-synt-asso_dom_sf"/>
</dbReference>
<dbReference type="EMBL" id="JACHBW010000011">
    <property type="protein sequence ID" value="MBB6104197.1"/>
    <property type="molecule type" value="Genomic_DNA"/>
</dbReference>
<dbReference type="Proteomes" id="UP000571554">
    <property type="component" value="Unassembled WGS sequence"/>
</dbReference>
<evidence type="ECO:0000313" key="3">
    <source>
        <dbReference type="EMBL" id="MBB6104197.1"/>
    </source>
</evidence>
<evidence type="ECO:0000313" key="4">
    <source>
        <dbReference type="Proteomes" id="UP000571554"/>
    </source>
</evidence>